<keyword evidence="5 7" id="KW-0378">Hydrolase</keyword>
<evidence type="ECO:0000256" key="7">
    <source>
        <dbReference type="RuleBase" id="RU366025"/>
    </source>
</evidence>
<reference evidence="10" key="1">
    <citation type="submission" date="2023-06" db="EMBL/GenBank/DDBJ databases">
        <title>Genomic analysis of the entomopathogenic nematode Steinernema hermaphroditum.</title>
        <authorList>
            <person name="Schwarz E.M."/>
            <person name="Heppert J.K."/>
            <person name="Baniya A."/>
            <person name="Schwartz H.T."/>
            <person name="Tan C.-H."/>
            <person name="Antoshechkin I."/>
            <person name="Sternberg P.W."/>
            <person name="Goodrich-Blair H."/>
            <person name="Dillman A.R."/>
        </authorList>
    </citation>
    <scope>NUCLEOTIDE SEQUENCE</scope>
    <source>
        <strain evidence="10">PS9179</strain>
        <tissue evidence="10">Whole animal</tissue>
    </source>
</reference>
<evidence type="ECO:0000259" key="9">
    <source>
        <dbReference type="PROSITE" id="PS50235"/>
    </source>
</evidence>
<proteinExistence type="inferred from homology"/>
<evidence type="ECO:0000256" key="1">
    <source>
        <dbReference type="ARBA" id="ARBA00000707"/>
    </source>
</evidence>
<evidence type="ECO:0000256" key="3">
    <source>
        <dbReference type="ARBA" id="ARBA00022670"/>
    </source>
</evidence>
<evidence type="ECO:0000313" key="11">
    <source>
        <dbReference type="Proteomes" id="UP001175271"/>
    </source>
</evidence>
<keyword evidence="3 7" id="KW-0645">Protease</keyword>
<dbReference type="CDD" id="cd02662">
    <property type="entry name" value="Peptidase_C19F"/>
    <property type="match status" value="1"/>
</dbReference>
<organism evidence="10 11">
    <name type="scientific">Steinernema hermaphroditum</name>
    <dbReference type="NCBI Taxonomy" id="289476"/>
    <lineage>
        <taxon>Eukaryota</taxon>
        <taxon>Metazoa</taxon>
        <taxon>Ecdysozoa</taxon>
        <taxon>Nematoda</taxon>
        <taxon>Chromadorea</taxon>
        <taxon>Rhabditida</taxon>
        <taxon>Tylenchina</taxon>
        <taxon>Panagrolaimomorpha</taxon>
        <taxon>Strongyloidoidea</taxon>
        <taxon>Steinernematidae</taxon>
        <taxon>Steinernema</taxon>
    </lineage>
</organism>
<dbReference type="InterPro" id="IPR038765">
    <property type="entry name" value="Papain-like_cys_pep_sf"/>
</dbReference>
<dbReference type="GO" id="GO:0005829">
    <property type="term" value="C:cytosol"/>
    <property type="evidence" value="ECO:0007669"/>
    <property type="project" value="TreeGrafter"/>
</dbReference>
<feature type="region of interest" description="Disordered" evidence="8">
    <location>
        <begin position="172"/>
        <end position="196"/>
    </location>
</feature>
<dbReference type="PANTHER" id="PTHR24006">
    <property type="entry name" value="UBIQUITIN CARBOXYL-TERMINAL HYDROLASE"/>
    <property type="match status" value="1"/>
</dbReference>
<dbReference type="PROSITE" id="PS00973">
    <property type="entry name" value="USP_2"/>
    <property type="match status" value="1"/>
</dbReference>
<dbReference type="GO" id="GO:0005634">
    <property type="term" value="C:nucleus"/>
    <property type="evidence" value="ECO:0007669"/>
    <property type="project" value="TreeGrafter"/>
</dbReference>
<dbReference type="AlphaFoldDB" id="A0AA39I4A3"/>
<dbReference type="PROSITE" id="PS00972">
    <property type="entry name" value="USP_1"/>
    <property type="match status" value="1"/>
</dbReference>
<dbReference type="GO" id="GO:0016579">
    <property type="term" value="P:protein deubiquitination"/>
    <property type="evidence" value="ECO:0007669"/>
    <property type="project" value="InterPro"/>
</dbReference>
<protein>
    <recommendedName>
        <fullName evidence="7">Ubiquitin carboxyl-terminal hydrolase</fullName>
        <ecNumber evidence="7">3.4.19.12</ecNumber>
    </recommendedName>
</protein>
<name>A0AA39I4A3_9BILA</name>
<dbReference type="EC" id="3.4.19.12" evidence="7"/>
<evidence type="ECO:0000313" key="10">
    <source>
        <dbReference type="EMBL" id="KAK0417546.1"/>
    </source>
</evidence>
<dbReference type="EMBL" id="JAUCMV010000002">
    <property type="protein sequence ID" value="KAK0417546.1"/>
    <property type="molecule type" value="Genomic_DNA"/>
</dbReference>
<dbReference type="Proteomes" id="UP001175271">
    <property type="component" value="Unassembled WGS sequence"/>
</dbReference>
<comment type="caution">
    <text evidence="10">The sequence shown here is derived from an EMBL/GenBank/DDBJ whole genome shotgun (WGS) entry which is preliminary data.</text>
</comment>
<comment type="catalytic activity">
    <reaction evidence="1 7">
        <text>Thiol-dependent hydrolysis of ester, thioester, amide, peptide and isopeptide bonds formed by the C-terminal Gly of ubiquitin (a 76-residue protein attached to proteins as an intracellular targeting signal).</text>
        <dbReference type="EC" id="3.4.19.12"/>
    </reaction>
</comment>
<evidence type="ECO:0000256" key="2">
    <source>
        <dbReference type="ARBA" id="ARBA00009085"/>
    </source>
</evidence>
<keyword evidence="11" id="KW-1185">Reference proteome</keyword>
<dbReference type="SUPFAM" id="SSF54001">
    <property type="entry name" value="Cysteine proteinases"/>
    <property type="match status" value="1"/>
</dbReference>
<dbReference type="Gene3D" id="3.90.70.10">
    <property type="entry name" value="Cysteine proteinases"/>
    <property type="match status" value="1"/>
</dbReference>
<keyword evidence="6 7" id="KW-0788">Thiol protease</keyword>
<accession>A0AA39I4A3</accession>
<feature type="domain" description="USP" evidence="9">
    <location>
        <begin position="57"/>
        <end position="479"/>
    </location>
</feature>
<dbReference type="InterPro" id="IPR028889">
    <property type="entry name" value="USP"/>
</dbReference>
<evidence type="ECO:0000256" key="6">
    <source>
        <dbReference type="ARBA" id="ARBA00022807"/>
    </source>
</evidence>
<dbReference type="InterPro" id="IPR050164">
    <property type="entry name" value="Peptidase_C19"/>
</dbReference>
<evidence type="ECO:0000256" key="4">
    <source>
        <dbReference type="ARBA" id="ARBA00022786"/>
    </source>
</evidence>
<dbReference type="GO" id="GO:0006508">
    <property type="term" value="P:proteolysis"/>
    <property type="evidence" value="ECO:0007669"/>
    <property type="project" value="UniProtKB-KW"/>
</dbReference>
<dbReference type="GO" id="GO:0004843">
    <property type="term" value="F:cysteine-type deubiquitinase activity"/>
    <property type="evidence" value="ECO:0007669"/>
    <property type="project" value="UniProtKB-UniRule"/>
</dbReference>
<keyword evidence="4 7" id="KW-0833">Ubl conjugation pathway</keyword>
<evidence type="ECO:0000256" key="8">
    <source>
        <dbReference type="SAM" id="MobiDB-lite"/>
    </source>
</evidence>
<dbReference type="PROSITE" id="PS50235">
    <property type="entry name" value="USP_3"/>
    <property type="match status" value="1"/>
</dbReference>
<dbReference type="PANTHER" id="PTHR24006:SF888">
    <property type="entry name" value="UBIQUITIN CARBOXYL-TERMINAL HYDROLASE 30"/>
    <property type="match status" value="1"/>
</dbReference>
<dbReference type="Pfam" id="PF00443">
    <property type="entry name" value="UCH"/>
    <property type="match status" value="1"/>
</dbReference>
<gene>
    <name evidence="10" type="ORF">QR680_013074</name>
</gene>
<feature type="compositionally biased region" description="Low complexity" evidence="8">
    <location>
        <begin position="172"/>
        <end position="186"/>
    </location>
</feature>
<comment type="similarity">
    <text evidence="2 7">Belongs to the peptidase C19 family.</text>
</comment>
<dbReference type="InterPro" id="IPR001394">
    <property type="entry name" value="Peptidase_C19_UCH"/>
</dbReference>
<evidence type="ECO:0000256" key="5">
    <source>
        <dbReference type="ARBA" id="ARBA00022801"/>
    </source>
</evidence>
<sequence>MPVVYYPPPTPPWISTSSGRMALLFGGALASAAFYFYMTTKEPSKHREGEEGLYTVPGLQNIGNTCFANSLLQALASSPSFVNWLNNLDYSRVPLRKVQFLMALRDTLNGLNYSKTPTASATAVIEALTYHGWNIGLGREQDLYELFNVFVTTWDDELKCLRMVLRYSLSHVGGESRSPSSSTEEPASGDESENSRETINNNCCRVRSDDFAFLREIFANCHQDLKQTASIRPPCAGTIASQLQCCQPDCLKKKVRYDEFCVISLSIPKSFSYIQVTLDALLRKYFTVEAIKDASCDFCKSQFQRSNGGLMKKQGFCKLPESLVLRIERIEFSPTGGSFKRSDHVKFPEFLDIRDYCFNHSREGEYSRGEVHRHFTKHSLPKIVTGSATQSNLSTDALRQADIMLQRISDSIHSKNFKYELRAVSEHLGGADSGHFVTYRKALDNVSNFWFRTSDSHVTRVAFSAVEASEAYLLIYERVHSPPVPQKTFSDIVLD</sequence>
<dbReference type="InterPro" id="IPR018200">
    <property type="entry name" value="USP_CS"/>
</dbReference>